<keyword evidence="2" id="KW-1185">Reference proteome</keyword>
<dbReference type="InterPro" id="IPR003673">
    <property type="entry name" value="CoA-Trfase_fam_III"/>
</dbReference>
<dbReference type="InterPro" id="IPR044855">
    <property type="entry name" value="CoA-Trfase_III_dom3_sf"/>
</dbReference>
<dbReference type="InterPro" id="IPR050509">
    <property type="entry name" value="CoA-transferase_III"/>
</dbReference>
<dbReference type="EMBL" id="VEWL01000012">
    <property type="protein sequence ID" value="TNV12373.1"/>
    <property type="molecule type" value="Genomic_DNA"/>
</dbReference>
<protein>
    <submittedName>
        <fullName evidence="1">CoA transferase</fullName>
    </submittedName>
</protein>
<reference evidence="1 2" key="1">
    <citation type="submission" date="2019-06" db="EMBL/GenBank/DDBJ databases">
        <title>Ochrobactrum cricket sp.nov., isolated from the insect Teleogryllus occipitalis living in deserted cropland.</title>
        <authorList>
            <person name="Hu M."/>
        </authorList>
    </citation>
    <scope>NUCLEOTIDE SEQUENCE [LARGE SCALE GENOMIC DNA]</scope>
    <source>
        <strain evidence="1 2">LCB8</strain>
    </source>
</reference>
<dbReference type="Pfam" id="PF02515">
    <property type="entry name" value="CoA_transf_3"/>
    <property type="match status" value="1"/>
</dbReference>
<dbReference type="Gene3D" id="3.30.1540.10">
    <property type="entry name" value="formyl-coa transferase, domain 3"/>
    <property type="match status" value="1"/>
</dbReference>
<evidence type="ECO:0000313" key="1">
    <source>
        <dbReference type="EMBL" id="TNV12373.1"/>
    </source>
</evidence>
<dbReference type="PANTHER" id="PTHR48228:SF5">
    <property type="entry name" value="ALPHA-METHYLACYL-COA RACEMASE"/>
    <property type="match status" value="1"/>
</dbReference>
<comment type="caution">
    <text evidence="1">The sequence shown here is derived from an EMBL/GenBank/DDBJ whole genome shotgun (WGS) entry which is preliminary data.</text>
</comment>
<organism evidence="1 2">
    <name type="scientific">Ochrobactrum teleogrylli</name>
    <dbReference type="NCBI Taxonomy" id="2479765"/>
    <lineage>
        <taxon>Bacteria</taxon>
        <taxon>Pseudomonadati</taxon>
        <taxon>Pseudomonadota</taxon>
        <taxon>Alphaproteobacteria</taxon>
        <taxon>Hyphomicrobiales</taxon>
        <taxon>Brucellaceae</taxon>
        <taxon>Brucella/Ochrobactrum group</taxon>
        <taxon>Ochrobactrum</taxon>
    </lineage>
</organism>
<name>A0ABY2Y304_9HYPH</name>
<dbReference type="SUPFAM" id="SSF89796">
    <property type="entry name" value="CoA-transferase family III (CaiB/BaiF)"/>
    <property type="match status" value="1"/>
</dbReference>
<dbReference type="GO" id="GO:0016740">
    <property type="term" value="F:transferase activity"/>
    <property type="evidence" value="ECO:0007669"/>
    <property type="project" value="UniProtKB-KW"/>
</dbReference>
<evidence type="ECO:0000313" key="2">
    <source>
        <dbReference type="Proteomes" id="UP000312784"/>
    </source>
</evidence>
<proteinExistence type="predicted"/>
<dbReference type="Proteomes" id="UP000312784">
    <property type="component" value="Unassembled WGS sequence"/>
</dbReference>
<keyword evidence="1" id="KW-0808">Transferase</keyword>
<dbReference type="PANTHER" id="PTHR48228">
    <property type="entry name" value="SUCCINYL-COA--D-CITRAMALATE COA-TRANSFERASE"/>
    <property type="match status" value="1"/>
</dbReference>
<dbReference type="InterPro" id="IPR023606">
    <property type="entry name" value="CoA-Trfase_III_dom_1_sf"/>
</dbReference>
<dbReference type="Gene3D" id="3.40.50.10540">
    <property type="entry name" value="Crotonobetainyl-coa:carnitine coa-transferase, domain 1"/>
    <property type="match status" value="1"/>
</dbReference>
<dbReference type="RefSeq" id="WP_140025767.1">
    <property type="nucleotide sequence ID" value="NZ_JBHUFG010000006.1"/>
</dbReference>
<sequence length="395" mass="42113">MVQALPLHGIRVVEVSSTVAGAYAGRLLEAMGAEVILIEPPTGSPLRTVPPIIGDSAVGALFASLSVGKRSVVLDLSDTQDQMDFDALVASASILIDDTPLDRRQQWGLDQGSIAARHPHLVHLSVLPFGAAGPKSGWKGEEVNLFHAGGEGYLMPNGLSANMFPDRAPIKVHGYFAERQGGVAGALAALSALWSGQGQFVDVAVQDANIAVGAFAIQRYGDGSLEHRSTRSFRYGGVIECADGYVELLTLEERQWEGLVELMGRPEWALNPTLSDSVARSVHGPEINGHIRQWAKEQFVEELVAQAQRLGVPMARYNTPAQVVSGRHEQARGIFAGLNVGGLKDLPLQTAPFRFGKDPLPLSGVVPELGADQILAEPAQFSSDKRASPGRRASV</sequence>
<gene>
    <name evidence="1" type="ORF">FIC94_17485</name>
</gene>
<accession>A0ABY2Y304</accession>